<dbReference type="PRINTS" id="PR00702">
    <property type="entry name" value="ACRIFLAVINRP"/>
</dbReference>
<dbReference type="SUPFAM" id="SSF82866">
    <property type="entry name" value="Multidrug efflux transporter AcrB transmembrane domain"/>
    <property type="match status" value="2"/>
</dbReference>
<gene>
    <name evidence="3" type="ORF">SAMN06295909_2970</name>
</gene>
<feature type="region of interest" description="Disordered" evidence="1">
    <location>
        <begin position="1086"/>
        <end position="1303"/>
    </location>
</feature>
<dbReference type="Gene3D" id="3.30.70.1320">
    <property type="entry name" value="Multidrug efflux transporter AcrB pore domain like"/>
    <property type="match status" value="1"/>
</dbReference>
<dbReference type="PANTHER" id="PTHR32063">
    <property type="match status" value="1"/>
</dbReference>
<evidence type="ECO:0000313" key="3">
    <source>
        <dbReference type="EMBL" id="SMQ72709.1"/>
    </source>
</evidence>
<organism evidence="3 4">
    <name type="scientific">Plantibacter elymi</name>
    <name type="common">nom. nud.</name>
    <dbReference type="NCBI Taxonomy" id="199708"/>
    <lineage>
        <taxon>Bacteria</taxon>
        <taxon>Bacillati</taxon>
        <taxon>Actinomycetota</taxon>
        <taxon>Actinomycetes</taxon>
        <taxon>Micrococcales</taxon>
        <taxon>Microbacteriaceae</taxon>
        <taxon>Plantibacter</taxon>
    </lineage>
</organism>
<proteinExistence type="predicted"/>
<dbReference type="Gene3D" id="3.30.70.1440">
    <property type="entry name" value="Multidrug efflux transporter AcrB pore domain"/>
    <property type="match status" value="1"/>
</dbReference>
<evidence type="ECO:0000313" key="4">
    <source>
        <dbReference type="Proteomes" id="UP000194464"/>
    </source>
</evidence>
<feature type="transmembrane region" description="Helical" evidence="2">
    <location>
        <begin position="885"/>
        <end position="904"/>
    </location>
</feature>
<feature type="transmembrane region" description="Helical" evidence="2">
    <location>
        <begin position="339"/>
        <end position="355"/>
    </location>
</feature>
<dbReference type="SUPFAM" id="SSF82693">
    <property type="entry name" value="Multidrug efflux transporter AcrB pore domain, PN1, PN2, PC1 and PC2 subdomains"/>
    <property type="match status" value="2"/>
</dbReference>
<feature type="transmembrane region" description="Helical" evidence="2">
    <location>
        <begin position="1015"/>
        <end position="1041"/>
    </location>
</feature>
<feature type="transmembrane region" description="Helical" evidence="2">
    <location>
        <begin position="911"/>
        <end position="933"/>
    </location>
</feature>
<feature type="region of interest" description="Disordered" evidence="1">
    <location>
        <begin position="1050"/>
        <end position="1071"/>
    </location>
</feature>
<feature type="compositionally biased region" description="Low complexity" evidence="1">
    <location>
        <begin position="1089"/>
        <end position="1123"/>
    </location>
</feature>
<keyword evidence="2" id="KW-0472">Membrane</keyword>
<dbReference type="Gene3D" id="1.20.1640.10">
    <property type="entry name" value="Multidrug efflux transporter AcrB transmembrane domain"/>
    <property type="match status" value="2"/>
</dbReference>
<name>A0ABY1RFU4_9MICO</name>
<evidence type="ECO:0000256" key="1">
    <source>
        <dbReference type="SAM" id="MobiDB-lite"/>
    </source>
</evidence>
<dbReference type="EMBL" id="FXWJ01000004">
    <property type="protein sequence ID" value="SMQ72709.1"/>
    <property type="molecule type" value="Genomic_DNA"/>
</dbReference>
<feature type="region of interest" description="Disordered" evidence="1">
    <location>
        <begin position="516"/>
        <end position="535"/>
    </location>
</feature>
<keyword evidence="2" id="KW-0812">Transmembrane</keyword>
<dbReference type="Pfam" id="PF00873">
    <property type="entry name" value="ACR_tran"/>
    <property type="match status" value="1"/>
</dbReference>
<feature type="transmembrane region" description="Helical" evidence="2">
    <location>
        <begin position="429"/>
        <end position="457"/>
    </location>
</feature>
<feature type="transmembrane region" description="Helical" evidence="2">
    <location>
        <begin position="939"/>
        <end position="962"/>
    </location>
</feature>
<sequence>MHLLSVLSMKNRALIALVTIVAAVFGVLAVGGLKQELIPSVQFPQLAIITSYPGAAPEVVNDDVSTPIETAIQGVPGIESTSATSSTNSSLISATFTYGTDLATAEQKITQAINRIKSTLPDTVDPQVVSGSIDDLPVIQIAVSGAANQDSLAEVLSSSVVPDIKDVDGVRDAAIVGEVGKRVTITPDDAKLALAGQTSRVIGTTLQQNGSLQPAGDITEGDKTFSVQTGTKLTSVADIAALPITGAFAADGSVLTIGDVATVALSDDPITSISRVDGEPALTIAVTKLPAANTVEVSQGVRDLLPELERTIGSDAKLTVVFDQAPYIEQSIESLTTEGLLGLVFAVLIILIFLLDVRATIVTAISIPTSVLITFIGLQVAEYSLNILTLGALTIAIGRVVDDSIVVIENIKRHLSFGDNRTGAQRAGSILSAVQEVAGAITASTVTTVAVFLPIAFVGDVTGELFRPFALTVTIALLASLLVALTIVPVLAYWFLRAPKAQRLAAAAAAEEASADANAEPVRSRRERRVSVQDEDDLAKPSRLQRAYLPIIHWTLKHSAVTLLLSLLVLGGTIALIPSMKTNFLGDSGQNTLTVTQTLPVGTSLDAQDAAAKQVETKLRDIDGIDTVQLSIGSSGSSVRDAFSGGGGGAITYSITTSEDADQTALQKTVRKDLARLDDVGEIEVAASAGFGGSSDIEIDITSARQSDLAKAADAIQQAVTGLDGIDQVTSNLSASRPFVQVAVDRDAAAAAGYSEVALGAYVSQLMQPTTVGSIVIDDTTLTIYLDAQTPPTTVDALAATEIPTATGPRRLDTLATVSQVDGPASISTVKGLRSATISATPGSDNLGTASAEVQTAIDDVKLPAGTTATLGGVTASQSDAFGQLGLALLAAILIVYVIMVATFRSLRQPLLLLVSVPFAATGAIGLQVITGVPLGVPSIIGALMLIGIVVTNAIVLVDLVNQYRRRGMTVIEAVEHGAARRLRPILMTALATIFALTPMALGVTGHGGFISQPLAIIVIGGLVSSTVLTLVVLPSLYNLVEGFRERREQRRAAAEPKPTARTVAAIEGPRAATVPAEEPILVGAGGESAASAPSAPDASVPSTSADVAPVDAAPDGAAPTDAEPAEEAPIDSVAADADPADTAPTDSDAAPEPQVAAPSEPAVDRPMTRPAAHEVHEAHEVHGAHVATGDELPRTEAITLPDAVSEAPADEVVHSGEHAAPAVQPEPEAKAEPVAEPEPVLETEPAGEAEVAEKSELPADSNPTSDTAPTPDAEPKPDADTAPGTDPSSGTERPKRRRAQWP</sequence>
<feature type="transmembrane region" description="Helical" evidence="2">
    <location>
        <begin position="983"/>
        <end position="1003"/>
    </location>
</feature>
<feature type="transmembrane region" description="Helical" evidence="2">
    <location>
        <begin position="469"/>
        <end position="496"/>
    </location>
</feature>
<dbReference type="PANTHER" id="PTHR32063:SF0">
    <property type="entry name" value="SWARMING MOTILITY PROTEIN SWRC"/>
    <property type="match status" value="1"/>
</dbReference>
<keyword evidence="4" id="KW-1185">Reference proteome</keyword>
<feature type="compositionally biased region" description="Low complexity" evidence="1">
    <location>
        <begin position="1131"/>
        <end position="1152"/>
    </location>
</feature>
<dbReference type="Gene3D" id="3.30.2090.10">
    <property type="entry name" value="Multidrug efflux transporter AcrB TolC docking domain, DN and DC subdomains"/>
    <property type="match status" value="2"/>
</dbReference>
<dbReference type="RefSeq" id="WP_086474608.1">
    <property type="nucleotide sequence ID" value="NZ_FXWJ01000004.1"/>
</dbReference>
<keyword evidence="2" id="KW-1133">Transmembrane helix</keyword>
<evidence type="ECO:0000256" key="2">
    <source>
        <dbReference type="SAM" id="Phobius"/>
    </source>
</evidence>
<comment type="caution">
    <text evidence="3">The sequence shown here is derived from an EMBL/GenBank/DDBJ whole genome shotgun (WGS) entry which is preliminary data.</text>
</comment>
<reference evidence="3 4" key="1">
    <citation type="submission" date="2017-04" db="EMBL/GenBank/DDBJ databases">
        <authorList>
            <person name="Varghese N."/>
            <person name="Submissions S."/>
        </authorList>
    </citation>
    <scope>NUCLEOTIDE SEQUENCE [LARGE SCALE GENOMIC DNA]</scope>
    <source>
        <strain evidence="3 4">VKM Ac-1784</strain>
    </source>
</reference>
<dbReference type="Gene3D" id="3.30.70.1430">
    <property type="entry name" value="Multidrug efflux transporter AcrB pore domain"/>
    <property type="match status" value="2"/>
</dbReference>
<dbReference type="SUPFAM" id="SSF82714">
    <property type="entry name" value="Multidrug efflux transporter AcrB TolC docking domain, DN and DC subdomains"/>
    <property type="match status" value="1"/>
</dbReference>
<dbReference type="InterPro" id="IPR001036">
    <property type="entry name" value="Acrflvin-R"/>
</dbReference>
<dbReference type="Proteomes" id="UP000194464">
    <property type="component" value="Unassembled WGS sequence"/>
</dbReference>
<protein>
    <submittedName>
        <fullName evidence="3">Hydrophobic/amphiphilic exporter-1, HAE1 family</fullName>
    </submittedName>
</protein>
<accession>A0ABY1RFU4</accession>
<dbReference type="InterPro" id="IPR027463">
    <property type="entry name" value="AcrB_DN_DC_subdom"/>
</dbReference>
<feature type="transmembrane region" description="Helical" evidence="2">
    <location>
        <begin position="560"/>
        <end position="580"/>
    </location>
</feature>
<feature type="compositionally biased region" description="Basic and acidic residues" evidence="1">
    <location>
        <begin position="1163"/>
        <end position="1184"/>
    </location>
</feature>